<name>A0A523TEM1_UNCAE</name>
<dbReference type="HAMAP" id="MF_00839">
    <property type="entry name" value="HPF"/>
    <property type="match status" value="1"/>
</dbReference>
<dbReference type="InterPro" id="IPR034694">
    <property type="entry name" value="HPF_long/plastid"/>
</dbReference>
<evidence type="ECO:0000313" key="4">
    <source>
        <dbReference type="EMBL" id="TET28777.1"/>
    </source>
</evidence>
<organism evidence="4 5">
    <name type="scientific">Aerophobetes bacterium</name>
    <dbReference type="NCBI Taxonomy" id="2030807"/>
    <lineage>
        <taxon>Bacteria</taxon>
        <taxon>Candidatus Aerophobota</taxon>
    </lineage>
</organism>
<sequence length="177" mass="20393">MMKIEVSGIHIPIQDEVDKHIRKKLEKLTKYLDKVVSVKVILKMERERYITEINVLAKKATIYGEGTSEDVYVSIEKAVGKVRRQARKFKERLKSHKHRARLAQEKMPLELSSLPEVRSKVIHITPQIAKPMNLDEAVMQMDLSREKFLVFLNAATAQVNVIYKMHSGGYGLIEPQL</sequence>
<dbReference type="GO" id="GO:0045900">
    <property type="term" value="P:negative regulation of translational elongation"/>
    <property type="evidence" value="ECO:0007669"/>
    <property type="project" value="TreeGrafter"/>
</dbReference>
<dbReference type="Pfam" id="PF02482">
    <property type="entry name" value="Ribosomal_S30AE"/>
    <property type="match status" value="1"/>
</dbReference>
<evidence type="ECO:0000256" key="1">
    <source>
        <dbReference type="ARBA" id="ARBA00022845"/>
    </source>
</evidence>
<reference evidence="4 5" key="1">
    <citation type="submission" date="2019-03" db="EMBL/GenBank/DDBJ databases">
        <title>Metabolic potential of uncultured bacteria and archaea associated with petroleum seepage in deep-sea sediments.</title>
        <authorList>
            <person name="Dong X."/>
            <person name="Hubert C."/>
        </authorList>
    </citation>
    <scope>NUCLEOTIDE SEQUENCE [LARGE SCALE GENOMIC DNA]</scope>
    <source>
        <strain evidence="4">E44_bin3</strain>
    </source>
</reference>
<dbReference type="Gene3D" id="3.30.505.50">
    <property type="entry name" value="Sigma 54 modulation/S30EA ribosomal protein, C-terminal domain"/>
    <property type="match status" value="1"/>
</dbReference>
<dbReference type="InterPro" id="IPR032528">
    <property type="entry name" value="Ribosom_S30AE_C"/>
</dbReference>
<dbReference type="PANTHER" id="PTHR33231">
    <property type="entry name" value="30S RIBOSOMAL PROTEIN"/>
    <property type="match status" value="1"/>
</dbReference>
<protein>
    <recommendedName>
        <fullName evidence="2">Ribosome hibernation promoting factor</fullName>
        <shortName evidence="2">HPF</shortName>
    </recommendedName>
</protein>
<comment type="caution">
    <text evidence="4">The sequence shown here is derived from an EMBL/GenBank/DDBJ whole genome shotgun (WGS) entry which is preliminary data.</text>
</comment>
<dbReference type="InterPro" id="IPR038416">
    <property type="entry name" value="Ribosom_S30AE_C_sf"/>
</dbReference>
<dbReference type="Pfam" id="PF16321">
    <property type="entry name" value="Ribosom_S30AE_C"/>
    <property type="match status" value="1"/>
</dbReference>
<evidence type="ECO:0000313" key="5">
    <source>
        <dbReference type="Proteomes" id="UP000316517"/>
    </source>
</evidence>
<keyword evidence="1 2" id="KW-0810">Translation regulation</keyword>
<dbReference type="GO" id="GO:0022627">
    <property type="term" value="C:cytosolic small ribosomal subunit"/>
    <property type="evidence" value="ECO:0007669"/>
    <property type="project" value="TreeGrafter"/>
</dbReference>
<comment type="similarity">
    <text evidence="2">Belongs to the HPF/YfiA ribosome-associated protein family. Long HPF subfamily.</text>
</comment>
<dbReference type="GO" id="GO:0043024">
    <property type="term" value="F:ribosomal small subunit binding"/>
    <property type="evidence" value="ECO:0007669"/>
    <property type="project" value="TreeGrafter"/>
</dbReference>
<dbReference type="InterPro" id="IPR036567">
    <property type="entry name" value="RHF-like"/>
</dbReference>
<comment type="function">
    <text evidence="2">Required for dimerization of active 70S ribosomes into 100S ribosomes in stationary phase; 100S ribosomes are translationally inactive and sometimes present during exponential growth.</text>
</comment>
<keyword evidence="2" id="KW-0963">Cytoplasm</keyword>
<proteinExistence type="inferred from homology"/>
<dbReference type="InterPro" id="IPR050574">
    <property type="entry name" value="HPF/YfiA_ribosome-assoc"/>
</dbReference>
<dbReference type="CDD" id="cd00552">
    <property type="entry name" value="RaiA"/>
    <property type="match status" value="1"/>
</dbReference>
<dbReference type="PANTHER" id="PTHR33231:SF1">
    <property type="entry name" value="30S RIBOSOMAL PROTEIN"/>
    <property type="match status" value="1"/>
</dbReference>
<comment type="subcellular location">
    <subcellularLocation>
        <location evidence="2">Cytoplasm</location>
    </subcellularLocation>
</comment>
<comment type="subunit">
    <text evidence="2">Interacts with 100S ribosomes.</text>
</comment>
<dbReference type="NCBIfam" id="TIGR00741">
    <property type="entry name" value="yfiA"/>
    <property type="match status" value="1"/>
</dbReference>
<gene>
    <name evidence="4" type="primary">raiA</name>
    <name evidence="2" type="synonym">hpf</name>
    <name evidence="4" type="ORF">E3J68_02790</name>
</gene>
<feature type="domain" description="Sigma 54 modulation/S30EA ribosomal protein C-terminal" evidence="3">
    <location>
        <begin position="121"/>
        <end position="172"/>
    </location>
</feature>
<dbReference type="SUPFAM" id="SSF69754">
    <property type="entry name" value="Ribosome binding protein Y (YfiA homologue)"/>
    <property type="match status" value="1"/>
</dbReference>
<dbReference type="InterPro" id="IPR003489">
    <property type="entry name" value="RHF/RaiA"/>
</dbReference>
<dbReference type="EMBL" id="SOJT01000118">
    <property type="protein sequence ID" value="TET28777.1"/>
    <property type="molecule type" value="Genomic_DNA"/>
</dbReference>
<evidence type="ECO:0000259" key="3">
    <source>
        <dbReference type="Pfam" id="PF16321"/>
    </source>
</evidence>
<evidence type="ECO:0000256" key="2">
    <source>
        <dbReference type="HAMAP-Rule" id="MF_00839"/>
    </source>
</evidence>
<dbReference type="AlphaFoldDB" id="A0A523TEM1"/>
<accession>A0A523TEM1</accession>
<dbReference type="Gene3D" id="3.30.160.100">
    <property type="entry name" value="Ribosome hibernation promotion factor-like"/>
    <property type="match status" value="1"/>
</dbReference>
<dbReference type="Proteomes" id="UP000316517">
    <property type="component" value="Unassembled WGS sequence"/>
</dbReference>